<sequence>MTAVELGQTFTVYQIETADHELILAEGLPAETFVDNVPRSRFDNAAEYDALFGGTDTAIREMDRPRAASARQVPAAIHDRIAAIAAARMPEPKAA</sequence>
<evidence type="ECO:0000313" key="2">
    <source>
        <dbReference type="Proteomes" id="UP001196565"/>
    </source>
</evidence>
<evidence type="ECO:0000313" key="1">
    <source>
        <dbReference type="EMBL" id="MBW6399474.1"/>
    </source>
</evidence>
<gene>
    <name evidence="1" type="ORF">KPL78_16570</name>
</gene>
<dbReference type="RefSeq" id="WP_219764074.1">
    <property type="nucleotide sequence ID" value="NZ_JAHYBZ010000005.1"/>
</dbReference>
<comment type="caution">
    <text evidence="1">The sequence shown here is derived from an EMBL/GenBank/DDBJ whole genome shotgun (WGS) entry which is preliminary data.</text>
</comment>
<name>A0ABS7AAZ5_9PROT</name>
<accession>A0ABS7AAZ5</accession>
<reference evidence="1 2" key="1">
    <citation type="submission" date="2021-07" db="EMBL/GenBank/DDBJ databases">
        <authorList>
            <person name="So Y."/>
        </authorList>
    </citation>
    <scope>NUCLEOTIDE SEQUENCE [LARGE SCALE GENOMIC DNA]</scope>
    <source>
        <strain evidence="1 2">HJA6</strain>
    </source>
</reference>
<proteinExistence type="predicted"/>
<organism evidence="1 2">
    <name type="scientific">Roseomonas alba</name>
    <dbReference type="NCBI Taxonomy" id="2846776"/>
    <lineage>
        <taxon>Bacteria</taxon>
        <taxon>Pseudomonadati</taxon>
        <taxon>Pseudomonadota</taxon>
        <taxon>Alphaproteobacteria</taxon>
        <taxon>Acetobacterales</taxon>
        <taxon>Roseomonadaceae</taxon>
        <taxon>Roseomonas</taxon>
    </lineage>
</organism>
<dbReference type="EMBL" id="JAHYBZ010000005">
    <property type="protein sequence ID" value="MBW6399474.1"/>
    <property type="molecule type" value="Genomic_DNA"/>
</dbReference>
<keyword evidence="2" id="KW-1185">Reference proteome</keyword>
<protein>
    <submittedName>
        <fullName evidence="1">Hint domain-containing protein</fullName>
    </submittedName>
</protein>
<dbReference type="Proteomes" id="UP001196565">
    <property type="component" value="Unassembled WGS sequence"/>
</dbReference>